<proteinExistence type="predicted"/>
<dbReference type="InterPro" id="IPR002934">
    <property type="entry name" value="Polymerase_NTP_transf_dom"/>
</dbReference>
<feature type="domain" description="Polymerase nucleotidyl transferase" evidence="1">
    <location>
        <begin position="27"/>
        <end position="74"/>
    </location>
</feature>
<reference evidence="2 3" key="1">
    <citation type="submission" date="2020-07" db="EMBL/GenBank/DDBJ databases">
        <title>Sequencing the genomes of 1000 actinobacteria strains.</title>
        <authorList>
            <person name="Klenk H.-P."/>
        </authorList>
    </citation>
    <scope>NUCLEOTIDE SEQUENCE [LARGE SCALE GENOMIC DNA]</scope>
    <source>
        <strain evidence="2 3">DSM 18448</strain>
    </source>
</reference>
<name>A0A852ZJ77_9ACTN</name>
<keyword evidence="3" id="KW-1185">Reference proteome</keyword>
<dbReference type="Pfam" id="PF01909">
    <property type="entry name" value="NTP_transf_2"/>
    <property type="match status" value="1"/>
</dbReference>
<dbReference type="RefSeq" id="WP_179789746.1">
    <property type="nucleotide sequence ID" value="NZ_BAAARR010000005.1"/>
</dbReference>
<gene>
    <name evidence="2" type="ORF">F4554_004941</name>
</gene>
<dbReference type="SUPFAM" id="SSF81301">
    <property type="entry name" value="Nucleotidyltransferase"/>
    <property type="match status" value="1"/>
</dbReference>
<accession>A0A852ZJ77</accession>
<dbReference type="EMBL" id="JACBZH010000001">
    <property type="protein sequence ID" value="NYH92303.1"/>
    <property type="molecule type" value="Genomic_DNA"/>
</dbReference>
<comment type="caution">
    <text evidence="2">The sequence shown here is derived from an EMBL/GenBank/DDBJ whole genome shotgun (WGS) entry which is preliminary data.</text>
</comment>
<evidence type="ECO:0000313" key="3">
    <source>
        <dbReference type="Proteomes" id="UP000579605"/>
    </source>
</evidence>
<evidence type="ECO:0000313" key="2">
    <source>
        <dbReference type="EMBL" id="NYH92303.1"/>
    </source>
</evidence>
<evidence type="ECO:0000259" key="1">
    <source>
        <dbReference type="Pfam" id="PF01909"/>
    </source>
</evidence>
<protein>
    <recommendedName>
        <fullName evidence="1">Polymerase nucleotidyl transferase domain-containing protein</fullName>
    </recommendedName>
</protein>
<dbReference type="Proteomes" id="UP000579605">
    <property type="component" value="Unassembled WGS sequence"/>
</dbReference>
<dbReference type="GO" id="GO:0016779">
    <property type="term" value="F:nucleotidyltransferase activity"/>
    <property type="evidence" value="ECO:0007669"/>
    <property type="project" value="InterPro"/>
</dbReference>
<organism evidence="2 3">
    <name type="scientific">Actinopolymorpha rutila</name>
    <dbReference type="NCBI Taxonomy" id="446787"/>
    <lineage>
        <taxon>Bacteria</taxon>
        <taxon>Bacillati</taxon>
        <taxon>Actinomycetota</taxon>
        <taxon>Actinomycetes</taxon>
        <taxon>Propionibacteriales</taxon>
        <taxon>Actinopolymorphaceae</taxon>
        <taxon>Actinopolymorpha</taxon>
    </lineage>
</organism>
<dbReference type="AlphaFoldDB" id="A0A852ZJ77"/>
<dbReference type="InterPro" id="IPR043519">
    <property type="entry name" value="NT_sf"/>
</dbReference>
<dbReference type="Gene3D" id="3.30.460.10">
    <property type="entry name" value="Beta Polymerase, domain 2"/>
    <property type="match status" value="1"/>
</dbReference>
<sequence>MTAPELVESTGDRRCDRIVRGVVGIFENAFPERIRGFYLRGSHASGTSTDGSDLDLYVVFKDHFADVPEYDRARALTVHCAQLTPVLLEIVVSGERGFRRPEAFSAALDLKLGTRLLHGEDIRAELPAFDADAYVRSVVHTPYYSYSFPAQRHDAGPLVHPLRHLDPDGPFFGFDQWMMPGPDGVDQPSTKLLIATVGWTATAIIALSGGQYVRDKAACVELYQKHVADEWTELVVQVHDLCRNRWHYGLPSDPADRRTLRALCGRTLDFQNHYLTVYRRYQLTELASGDSERQRLAAERCKQIVFSDQEMVDALRKVGDPASG</sequence>
<dbReference type="CDD" id="cd05403">
    <property type="entry name" value="NT_KNTase_like"/>
    <property type="match status" value="1"/>
</dbReference>